<sequence length="135" mass="15072">MKLLLAFLLAVPSAAFAPGGPKAAAFRTNSAPLRASSSSSKSETFERAVECAENFGYCDLDELETLSDELEDYQGNFFEHGSPDLEAKEVTDRNDVAEVLKLQAELRLRMDYMENANLFADDVHKEVEDYPEQAW</sequence>
<reference evidence="2" key="1">
    <citation type="submission" date="2021-01" db="EMBL/GenBank/DDBJ databases">
        <authorList>
            <person name="Corre E."/>
            <person name="Pelletier E."/>
            <person name="Niang G."/>
            <person name="Scheremetjew M."/>
            <person name="Finn R."/>
            <person name="Kale V."/>
            <person name="Holt S."/>
            <person name="Cochrane G."/>
            <person name="Meng A."/>
            <person name="Brown T."/>
            <person name="Cohen L."/>
        </authorList>
    </citation>
    <scope>NUCLEOTIDE SEQUENCE</scope>
    <source>
        <strain evidence="2">Grunow 1884</strain>
    </source>
</reference>
<dbReference type="AlphaFoldDB" id="A0A7S1ZBE1"/>
<accession>A0A7S1ZBE1</accession>
<feature type="signal peptide" evidence="1">
    <location>
        <begin position="1"/>
        <end position="15"/>
    </location>
</feature>
<gene>
    <name evidence="2" type="ORF">OSIN01602_LOCUS7436</name>
</gene>
<evidence type="ECO:0000313" key="2">
    <source>
        <dbReference type="EMBL" id="CAD9334064.1"/>
    </source>
</evidence>
<organism evidence="2">
    <name type="scientific">Trieres chinensis</name>
    <name type="common">Marine centric diatom</name>
    <name type="synonym">Odontella sinensis</name>
    <dbReference type="NCBI Taxonomy" id="1514140"/>
    <lineage>
        <taxon>Eukaryota</taxon>
        <taxon>Sar</taxon>
        <taxon>Stramenopiles</taxon>
        <taxon>Ochrophyta</taxon>
        <taxon>Bacillariophyta</taxon>
        <taxon>Mediophyceae</taxon>
        <taxon>Biddulphiophycidae</taxon>
        <taxon>Eupodiscales</taxon>
        <taxon>Parodontellaceae</taxon>
        <taxon>Trieres</taxon>
    </lineage>
</organism>
<feature type="chain" id="PRO_5031572390" evidence="1">
    <location>
        <begin position="16"/>
        <end position="135"/>
    </location>
</feature>
<proteinExistence type="predicted"/>
<evidence type="ECO:0000256" key="1">
    <source>
        <dbReference type="SAM" id="SignalP"/>
    </source>
</evidence>
<dbReference type="EMBL" id="HBGO01013272">
    <property type="protein sequence ID" value="CAD9334064.1"/>
    <property type="molecule type" value="Transcribed_RNA"/>
</dbReference>
<keyword evidence="1" id="KW-0732">Signal</keyword>
<name>A0A7S1ZBE1_TRICV</name>
<protein>
    <submittedName>
        <fullName evidence="2">Uncharacterized protein</fullName>
    </submittedName>
</protein>